<dbReference type="InterPro" id="IPR045857">
    <property type="entry name" value="O16G_dom_2"/>
</dbReference>
<dbReference type="GO" id="GO:0005993">
    <property type="term" value="P:trehalose catabolic process"/>
    <property type="evidence" value="ECO:0007669"/>
    <property type="project" value="InterPro"/>
</dbReference>
<keyword evidence="3 6" id="KW-0326">Glycosidase</keyword>
<organism evidence="6 7">
    <name type="scientific">Aerococcus sanguinicola</name>
    <dbReference type="NCBI Taxonomy" id="119206"/>
    <lineage>
        <taxon>Bacteria</taxon>
        <taxon>Bacillati</taxon>
        <taxon>Bacillota</taxon>
        <taxon>Bacilli</taxon>
        <taxon>Lactobacillales</taxon>
        <taxon>Aerococcaceae</taxon>
        <taxon>Aerococcus</taxon>
    </lineage>
</organism>
<dbReference type="FunFam" id="3.90.400.10:FF:000002">
    <property type="entry name" value="Sucrose isomerase"/>
    <property type="match status" value="1"/>
</dbReference>
<dbReference type="PANTHER" id="PTHR10357">
    <property type="entry name" value="ALPHA-AMYLASE FAMILY MEMBER"/>
    <property type="match status" value="1"/>
</dbReference>
<name>A0A5N1GLM0_9LACT</name>
<protein>
    <recommendedName>
        <fullName evidence="4">Alpha,alpha-phosphotrehalase</fullName>
        <ecNumber evidence="4">3.2.1.93</ecNumber>
    </recommendedName>
</protein>
<dbReference type="InterPro" id="IPR056300">
    <property type="entry name" value="SusG-like_C"/>
</dbReference>
<dbReference type="STRING" id="119206.AWM72_03810"/>
<dbReference type="InterPro" id="IPR012769">
    <property type="entry name" value="Trehalose_TreC"/>
</dbReference>
<gene>
    <name evidence="6" type="primary">treC</name>
    <name evidence="6" type="ORF">F6I03_04940</name>
</gene>
<dbReference type="Proteomes" id="UP000327148">
    <property type="component" value="Unassembled WGS sequence"/>
</dbReference>
<proteinExistence type="inferred from homology"/>
<evidence type="ECO:0000256" key="4">
    <source>
        <dbReference type="NCBIfam" id="TIGR02403"/>
    </source>
</evidence>
<dbReference type="Pfam" id="PF00128">
    <property type="entry name" value="Alpha-amylase"/>
    <property type="match status" value="1"/>
</dbReference>
<dbReference type="NCBIfam" id="NF008183">
    <property type="entry name" value="PRK10933.1"/>
    <property type="match status" value="1"/>
</dbReference>
<comment type="caution">
    <text evidence="6">The sequence shown here is derived from an EMBL/GenBank/DDBJ whole genome shotgun (WGS) entry which is preliminary data.</text>
</comment>
<dbReference type="AlphaFoldDB" id="A0A5N1GLM0"/>
<evidence type="ECO:0000256" key="2">
    <source>
        <dbReference type="ARBA" id="ARBA00022801"/>
    </source>
</evidence>
<evidence type="ECO:0000256" key="3">
    <source>
        <dbReference type="ARBA" id="ARBA00023295"/>
    </source>
</evidence>
<sequence>MMNFREMTVYQIYPKSFQDSDGDGFGDLRGIIRRLDYLAELGVDMLWLSPIYPSPQNDNGYDVSDYRAIDPRFGTMGDFEDLVQEADRRGMGIMMDMVFNHTSTDHDYFQRALAGDPTYQDYYILREPKADGSLPTNWQSKFGGPAWEAFGETGLYYLHLYDVSQADLNWHNPAVRQACQAVCNFWLAKGVRGFRFDVLNVIGKDPVLVDGPGDGGSQEKALYTDTPRVHDWVRELNQASFGQRNDTVTVGEMSSTSIAEGVKYTNPDRDELDMIFNFHHLKVDYPEGEKWAQADFDFLELKRILNDWQEGMADGGGWNALFLSNHDQPRQLSRFGDPEAYPYESATMLAQTIQLMRGTPYIYQGEELGMTNANFQSIESYQDVETHNAYQTLIESGKTAGEALAIVQDKSRDNGRTPMQWDAGDQAGFTTGTPWLAVNANHDQVNAQSELSQRIFAYYQDLIQLRKAEPLISQGDYEGLFLDHPQVMAYRRSYGDQELLVLSNFYGDPVILDLSELGWQEGAKKVIGNGPLTELSDQLDLAPYETVAFRQKKES</sequence>
<dbReference type="SUPFAM" id="SSF51445">
    <property type="entry name" value="(Trans)glycosidases"/>
    <property type="match status" value="1"/>
</dbReference>
<dbReference type="Gene3D" id="3.90.400.10">
    <property type="entry name" value="Oligo-1,6-glucosidase, Domain 2"/>
    <property type="match status" value="1"/>
</dbReference>
<reference evidence="6 7" key="1">
    <citation type="submission" date="2019-09" db="EMBL/GenBank/DDBJ databases">
        <title>Draft genome sequence assemblies of isolates from the urinary tract.</title>
        <authorList>
            <person name="Mores C.R."/>
            <person name="Putonti C."/>
            <person name="Wolfe A.J."/>
        </authorList>
    </citation>
    <scope>NUCLEOTIDE SEQUENCE [LARGE SCALE GENOMIC DNA]</scope>
    <source>
        <strain evidence="6 7">UMB623</strain>
    </source>
</reference>
<evidence type="ECO:0000259" key="5">
    <source>
        <dbReference type="SMART" id="SM00642"/>
    </source>
</evidence>
<dbReference type="InterPro" id="IPR006047">
    <property type="entry name" value="GH13_cat_dom"/>
</dbReference>
<evidence type="ECO:0000256" key="1">
    <source>
        <dbReference type="ARBA" id="ARBA00008061"/>
    </source>
</evidence>
<dbReference type="GO" id="GO:0005737">
    <property type="term" value="C:cytoplasm"/>
    <property type="evidence" value="ECO:0007669"/>
    <property type="project" value="UniProtKB-UniRule"/>
</dbReference>
<evidence type="ECO:0000313" key="7">
    <source>
        <dbReference type="Proteomes" id="UP000327148"/>
    </source>
</evidence>
<dbReference type="EMBL" id="VYWO01000002">
    <property type="protein sequence ID" value="KAA9301216.1"/>
    <property type="molecule type" value="Genomic_DNA"/>
</dbReference>
<feature type="domain" description="Glycosyl hydrolase family 13 catalytic" evidence="5">
    <location>
        <begin position="11"/>
        <end position="416"/>
    </location>
</feature>
<accession>A0A5N1GLM0</accession>
<dbReference type="SUPFAM" id="SSF51011">
    <property type="entry name" value="Glycosyl hydrolase domain"/>
    <property type="match status" value="1"/>
</dbReference>
<dbReference type="Pfam" id="PF23915">
    <property type="entry name" value="SusG_C"/>
    <property type="match status" value="1"/>
</dbReference>
<evidence type="ECO:0000313" key="6">
    <source>
        <dbReference type="EMBL" id="KAA9301216.1"/>
    </source>
</evidence>
<dbReference type="FunFam" id="3.20.20.80:FF:000064">
    <property type="entry name" value="Oligo-1,6-glucosidase"/>
    <property type="match status" value="1"/>
</dbReference>
<comment type="similarity">
    <text evidence="1">Belongs to the glycosyl hydrolase 13 family.</text>
</comment>
<dbReference type="Gene3D" id="2.60.40.1180">
    <property type="entry name" value="Golgi alpha-mannosidase II"/>
    <property type="match status" value="1"/>
</dbReference>
<dbReference type="SMART" id="SM00642">
    <property type="entry name" value="Aamy"/>
    <property type="match status" value="1"/>
</dbReference>
<keyword evidence="2 6" id="KW-0378">Hydrolase</keyword>
<dbReference type="OrthoDB" id="9805159at2"/>
<dbReference type="GO" id="GO:0008788">
    <property type="term" value="F:alpha,alpha-phosphotrehalase activity"/>
    <property type="evidence" value="ECO:0007669"/>
    <property type="project" value="UniProtKB-UniRule"/>
</dbReference>
<dbReference type="InterPro" id="IPR013780">
    <property type="entry name" value="Glyco_hydro_b"/>
</dbReference>
<dbReference type="NCBIfam" id="TIGR02403">
    <property type="entry name" value="trehalose_treC"/>
    <property type="match status" value="1"/>
</dbReference>
<dbReference type="Gene3D" id="3.20.20.80">
    <property type="entry name" value="Glycosidases"/>
    <property type="match status" value="1"/>
</dbReference>
<dbReference type="GO" id="GO:0004556">
    <property type="term" value="F:alpha-amylase activity"/>
    <property type="evidence" value="ECO:0007669"/>
    <property type="project" value="TreeGrafter"/>
</dbReference>
<dbReference type="InterPro" id="IPR017853">
    <property type="entry name" value="GH"/>
</dbReference>
<dbReference type="CDD" id="cd11333">
    <property type="entry name" value="AmyAc_SI_OligoGlu_DGase"/>
    <property type="match status" value="1"/>
</dbReference>
<dbReference type="PANTHER" id="PTHR10357:SF217">
    <property type="entry name" value="TREHALOSE-6-PHOSPHATE HYDROLASE"/>
    <property type="match status" value="1"/>
</dbReference>
<dbReference type="EC" id="3.2.1.93" evidence="4"/>